<comment type="caution">
    <text evidence="3">The sequence shown here is derived from an EMBL/GenBank/DDBJ whole genome shotgun (WGS) entry which is preliminary data.</text>
</comment>
<evidence type="ECO:0000313" key="3">
    <source>
        <dbReference type="EMBL" id="CAG8636397.1"/>
    </source>
</evidence>
<reference evidence="3" key="1">
    <citation type="submission" date="2021-06" db="EMBL/GenBank/DDBJ databases">
        <authorList>
            <person name="Kallberg Y."/>
            <person name="Tangrot J."/>
            <person name="Rosling A."/>
        </authorList>
    </citation>
    <scope>NUCLEOTIDE SEQUENCE</scope>
    <source>
        <strain evidence="3">MA453B</strain>
    </source>
</reference>
<evidence type="ECO:0000256" key="2">
    <source>
        <dbReference type="SAM" id="MobiDB-lite"/>
    </source>
</evidence>
<name>A0A9N9DIM1_9GLOM</name>
<keyword evidence="4" id="KW-1185">Reference proteome</keyword>
<dbReference type="SUPFAM" id="SSF57997">
    <property type="entry name" value="Tropomyosin"/>
    <property type="match status" value="1"/>
</dbReference>
<dbReference type="EMBL" id="CAJVPY010005141">
    <property type="protein sequence ID" value="CAG8636397.1"/>
    <property type="molecule type" value="Genomic_DNA"/>
</dbReference>
<sequence length="391" mass="45477">KSDEDKLALSKDYPSTSAQDPLNKIPILQQESNRLDLDNQNLNDQNLVILNGNRELTLSKDATLNFQAQTSDHELVSTDQLTNWKNMLKKNYHLLAIIAVASFLIKIESGKIILIQLIATGNTHLKHWSKNLVILFSEQIRKSNIYQTTEKAYKELKIEHGVLVKNLKDLEINHKNTKKELETATKENTNLDKKLTLNKQELATANKENANLDKKFSLKEQELETANKKNANLDKKLSIKEQELESAKKENVNLDKKFTLKKQELETAKKEIMNLDKKLSINEKELEAAKKENANLNKKLTEKEHYYKESQTKIKDLNKKIESLEKEVRILDKQRIVGEERKQVIRELQQAYKELKETFDKIKQEKIEKEIKEHQEILEKADKSLNDNKEC</sequence>
<accession>A0A9N9DIM1</accession>
<feature type="coiled-coil region" evidence="1">
    <location>
        <begin position="153"/>
        <end position="384"/>
    </location>
</feature>
<evidence type="ECO:0000313" key="4">
    <source>
        <dbReference type="Proteomes" id="UP000789405"/>
    </source>
</evidence>
<keyword evidence="1" id="KW-0175">Coiled coil</keyword>
<feature type="region of interest" description="Disordered" evidence="2">
    <location>
        <begin position="1"/>
        <end position="21"/>
    </location>
</feature>
<dbReference type="AlphaFoldDB" id="A0A9N9DIM1"/>
<dbReference type="Proteomes" id="UP000789405">
    <property type="component" value="Unassembled WGS sequence"/>
</dbReference>
<feature type="non-terminal residue" evidence="3">
    <location>
        <position position="1"/>
    </location>
</feature>
<gene>
    <name evidence="3" type="ORF">DERYTH_LOCUS9420</name>
</gene>
<evidence type="ECO:0000256" key="1">
    <source>
        <dbReference type="SAM" id="Coils"/>
    </source>
</evidence>
<dbReference type="Gene3D" id="1.20.5.340">
    <property type="match status" value="1"/>
</dbReference>
<dbReference type="OrthoDB" id="2801085at2759"/>
<proteinExistence type="predicted"/>
<protein>
    <submittedName>
        <fullName evidence="3">22645_t:CDS:1</fullName>
    </submittedName>
</protein>
<organism evidence="3 4">
    <name type="scientific">Dentiscutata erythropus</name>
    <dbReference type="NCBI Taxonomy" id="1348616"/>
    <lineage>
        <taxon>Eukaryota</taxon>
        <taxon>Fungi</taxon>
        <taxon>Fungi incertae sedis</taxon>
        <taxon>Mucoromycota</taxon>
        <taxon>Glomeromycotina</taxon>
        <taxon>Glomeromycetes</taxon>
        <taxon>Diversisporales</taxon>
        <taxon>Gigasporaceae</taxon>
        <taxon>Dentiscutata</taxon>
    </lineage>
</organism>